<dbReference type="InterPro" id="IPR011932">
    <property type="entry name" value="Recomb_XerD"/>
</dbReference>
<feature type="active site" evidence="11">
    <location>
        <position position="253"/>
    </location>
</feature>
<dbReference type="NCBIfam" id="TIGR02225">
    <property type="entry name" value="recomb_XerD"/>
    <property type="match status" value="1"/>
</dbReference>
<comment type="subcellular location">
    <subcellularLocation>
        <location evidence="1 11">Cytoplasm</location>
    </subcellularLocation>
</comment>
<evidence type="ECO:0000256" key="1">
    <source>
        <dbReference type="ARBA" id="ARBA00004496"/>
    </source>
</evidence>
<keyword evidence="15" id="KW-1185">Reference proteome</keyword>
<dbReference type="InterPro" id="IPR004107">
    <property type="entry name" value="Integrase_SAM-like_N"/>
</dbReference>
<comment type="function">
    <text evidence="11">Site-specific tyrosine recombinase, which acts by catalyzing the cutting and rejoining of the recombining DNA molecules. The XerC-XerD complex is essential to convert dimers of the bacterial chromosome into monomers to permit their segregation at cell division. It also contributes to the segregational stability of plasmids.</text>
</comment>
<feature type="domain" description="Core-binding (CB)" evidence="13">
    <location>
        <begin position="10"/>
        <end position="97"/>
    </location>
</feature>
<evidence type="ECO:0000256" key="4">
    <source>
        <dbReference type="ARBA" id="ARBA00022490"/>
    </source>
</evidence>
<evidence type="ECO:0000313" key="14">
    <source>
        <dbReference type="EMBL" id="SFN33347.1"/>
    </source>
</evidence>
<evidence type="ECO:0000256" key="8">
    <source>
        <dbReference type="ARBA" id="ARBA00023125"/>
    </source>
</evidence>
<evidence type="ECO:0000256" key="11">
    <source>
        <dbReference type="HAMAP-Rule" id="MF_01807"/>
    </source>
</evidence>
<dbReference type="GO" id="GO:0005737">
    <property type="term" value="C:cytoplasm"/>
    <property type="evidence" value="ECO:0007669"/>
    <property type="project" value="UniProtKB-SubCell"/>
</dbReference>
<dbReference type="GO" id="GO:0006313">
    <property type="term" value="P:DNA transposition"/>
    <property type="evidence" value="ECO:0007669"/>
    <property type="project" value="UniProtKB-UniRule"/>
</dbReference>
<dbReference type="GO" id="GO:0007059">
    <property type="term" value="P:chromosome segregation"/>
    <property type="evidence" value="ECO:0007669"/>
    <property type="project" value="UniProtKB-UniRule"/>
</dbReference>
<dbReference type="GO" id="GO:0051301">
    <property type="term" value="P:cell division"/>
    <property type="evidence" value="ECO:0007669"/>
    <property type="project" value="UniProtKB-KW"/>
</dbReference>
<dbReference type="InterPro" id="IPR010998">
    <property type="entry name" value="Integrase_recombinase_N"/>
</dbReference>
<dbReference type="PANTHER" id="PTHR30349:SF90">
    <property type="entry name" value="TYROSINE RECOMBINASE XERD"/>
    <property type="match status" value="1"/>
</dbReference>
<dbReference type="AlphaFoldDB" id="A0A1I4Y5P4"/>
<feature type="active site" evidence="11">
    <location>
        <position position="182"/>
    </location>
</feature>
<evidence type="ECO:0000256" key="7">
    <source>
        <dbReference type="ARBA" id="ARBA00022908"/>
    </source>
</evidence>
<feature type="active site" evidence="11">
    <location>
        <position position="158"/>
    </location>
</feature>
<keyword evidence="6 11" id="KW-0159">Chromosome partition</keyword>
<dbReference type="InterPro" id="IPR011010">
    <property type="entry name" value="DNA_brk_join_enz"/>
</dbReference>
<dbReference type="PROSITE" id="PS51900">
    <property type="entry name" value="CB"/>
    <property type="match status" value="1"/>
</dbReference>
<dbReference type="InterPro" id="IPR002104">
    <property type="entry name" value="Integrase_catalytic"/>
</dbReference>
<dbReference type="EMBL" id="FOUR01000007">
    <property type="protein sequence ID" value="SFN33347.1"/>
    <property type="molecule type" value="Genomic_DNA"/>
</dbReference>
<dbReference type="Proteomes" id="UP000199339">
    <property type="component" value="Unassembled WGS sequence"/>
</dbReference>
<evidence type="ECO:0000256" key="6">
    <source>
        <dbReference type="ARBA" id="ARBA00022829"/>
    </source>
</evidence>
<evidence type="ECO:0000256" key="10">
    <source>
        <dbReference type="ARBA" id="ARBA00023306"/>
    </source>
</evidence>
<feature type="domain" description="Tyr recombinase" evidence="12">
    <location>
        <begin position="118"/>
        <end position="301"/>
    </location>
</feature>
<protein>
    <recommendedName>
        <fullName evidence="3 11">Tyrosine recombinase XerD</fullName>
    </recommendedName>
</protein>
<dbReference type="Pfam" id="PF00589">
    <property type="entry name" value="Phage_integrase"/>
    <property type="match status" value="1"/>
</dbReference>
<dbReference type="GO" id="GO:0009037">
    <property type="term" value="F:tyrosine-based site-specific recombinase activity"/>
    <property type="evidence" value="ECO:0007669"/>
    <property type="project" value="UniProtKB-UniRule"/>
</dbReference>
<evidence type="ECO:0000259" key="12">
    <source>
        <dbReference type="PROSITE" id="PS51898"/>
    </source>
</evidence>
<organism evidence="14 15">
    <name type="scientific">Marinobacter pelagius</name>
    <dbReference type="NCBI Taxonomy" id="379482"/>
    <lineage>
        <taxon>Bacteria</taxon>
        <taxon>Pseudomonadati</taxon>
        <taxon>Pseudomonadota</taxon>
        <taxon>Gammaproteobacteria</taxon>
        <taxon>Pseudomonadales</taxon>
        <taxon>Marinobacteraceae</taxon>
        <taxon>Marinobacter</taxon>
    </lineage>
</organism>
<comment type="subunit">
    <text evidence="11">Forms a cyclic heterotetrameric complex composed of two molecules of XerC and two molecules of XerD.</text>
</comment>
<evidence type="ECO:0000256" key="3">
    <source>
        <dbReference type="ARBA" id="ARBA00015810"/>
    </source>
</evidence>
<dbReference type="GO" id="GO:0003677">
    <property type="term" value="F:DNA binding"/>
    <property type="evidence" value="ECO:0007669"/>
    <property type="project" value="UniProtKB-UniRule"/>
</dbReference>
<dbReference type="NCBIfam" id="NF001399">
    <property type="entry name" value="PRK00283.1"/>
    <property type="match status" value="1"/>
</dbReference>
<evidence type="ECO:0000256" key="2">
    <source>
        <dbReference type="ARBA" id="ARBA00010450"/>
    </source>
</evidence>
<dbReference type="CDD" id="cd00798">
    <property type="entry name" value="INT_XerDC_C"/>
    <property type="match status" value="1"/>
</dbReference>
<dbReference type="Pfam" id="PF02899">
    <property type="entry name" value="Phage_int_SAM_1"/>
    <property type="match status" value="1"/>
</dbReference>
<keyword evidence="9 11" id="KW-0233">DNA recombination</keyword>
<dbReference type="SUPFAM" id="SSF56349">
    <property type="entry name" value="DNA breaking-rejoining enzymes"/>
    <property type="match status" value="1"/>
</dbReference>
<keyword evidence="5 11" id="KW-0132">Cell division</keyword>
<keyword evidence="8 11" id="KW-0238">DNA-binding</keyword>
<name>A0A1I4Y5P4_9GAMM</name>
<sequence length="307" mass="34863">MCPGTGTVRPDDDAIIRRFTDALWLEDGLGEKTREAYRGDLARLAQWLEQQPGAPMLTAARRTDLLAWMARGLAEGVKTSTAARRLSGVRRFYRFLMREGVIAEDPTLRIDSPRLPRRLPDSLTEEEVEALLSAPDISIPLELRDKAMLEILYGCGLRVSELTGLRVDQVNIRQGVIRITGKGDKERLVPLGEEAVDWLLRYMREGRAELLKGRPCDALFPGNRAAAMTRQTFWHRIRHYAVRAGIHKHLSPHTLRHAFATHLLNHGADLRVVQMLLGHSDLSTTQIYTHVARQRLHAMHREHHPRG</sequence>
<comment type="similarity">
    <text evidence="2 11">Belongs to the 'phage' integrase family. XerD subfamily.</text>
</comment>
<dbReference type="Gene3D" id="1.10.443.10">
    <property type="entry name" value="Intergrase catalytic core"/>
    <property type="match status" value="1"/>
</dbReference>
<evidence type="ECO:0000256" key="9">
    <source>
        <dbReference type="ARBA" id="ARBA00023172"/>
    </source>
</evidence>
<dbReference type="InterPro" id="IPR013762">
    <property type="entry name" value="Integrase-like_cat_sf"/>
</dbReference>
<dbReference type="HAMAP" id="MF_01808">
    <property type="entry name" value="Recomb_XerC_XerD"/>
    <property type="match status" value="1"/>
</dbReference>
<feature type="active site" evidence="11">
    <location>
        <position position="256"/>
    </location>
</feature>
<feature type="active site" evidence="11">
    <location>
        <position position="279"/>
    </location>
</feature>
<dbReference type="InterPro" id="IPR050090">
    <property type="entry name" value="Tyrosine_recombinase_XerCD"/>
</dbReference>
<evidence type="ECO:0000256" key="5">
    <source>
        <dbReference type="ARBA" id="ARBA00022618"/>
    </source>
</evidence>
<dbReference type="InterPro" id="IPR044068">
    <property type="entry name" value="CB"/>
</dbReference>
<evidence type="ECO:0000259" key="13">
    <source>
        <dbReference type="PROSITE" id="PS51900"/>
    </source>
</evidence>
<feature type="active site" description="O-(3'-phospho-DNA)-tyrosine intermediate" evidence="11">
    <location>
        <position position="288"/>
    </location>
</feature>
<keyword evidence="7 11" id="KW-0229">DNA integration</keyword>
<gene>
    <name evidence="11" type="primary">xerD</name>
    <name evidence="14" type="ORF">SAMN04487961_2811</name>
</gene>
<dbReference type="Gene3D" id="1.10.150.130">
    <property type="match status" value="1"/>
</dbReference>
<dbReference type="InterPro" id="IPR023009">
    <property type="entry name" value="Tyrosine_recombinase_XerC/XerD"/>
</dbReference>
<proteinExistence type="inferred from homology"/>
<dbReference type="HAMAP" id="MF_01807">
    <property type="entry name" value="Recomb_XerD"/>
    <property type="match status" value="1"/>
</dbReference>
<keyword evidence="10 11" id="KW-0131">Cell cycle</keyword>
<dbReference type="PANTHER" id="PTHR30349">
    <property type="entry name" value="PHAGE INTEGRASE-RELATED"/>
    <property type="match status" value="1"/>
</dbReference>
<accession>A0A1I4Y5P4</accession>
<keyword evidence="4 11" id="KW-0963">Cytoplasm</keyword>
<evidence type="ECO:0000313" key="15">
    <source>
        <dbReference type="Proteomes" id="UP000199339"/>
    </source>
</evidence>
<reference evidence="15" key="1">
    <citation type="submission" date="2016-10" db="EMBL/GenBank/DDBJ databases">
        <authorList>
            <person name="Varghese N."/>
            <person name="Submissions S."/>
        </authorList>
    </citation>
    <scope>NUCLEOTIDE SEQUENCE [LARGE SCALE GENOMIC DNA]</scope>
    <source>
        <strain evidence="15">CGMCC 1.6775</strain>
    </source>
</reference>
<dbReference type="PROSITE" id="PS51898">
    <property type="entry name" value="TYR_RECOMBINASE"/>
    <property type="match status" value="1"/>
</dbReference>